<evidence type="ECO:0000256" key="5">
    <source>
        <dbReference type="ARBA" id="ARBA00022989"/>
    </source>
</evidence>
<dbReference type="Proteomes" id="UP000664654">
    <property type="component" value="Unassembled WGS sequence"/>
</dbReference>
<dbReference type="RefSeq" id="WP_206575642.1">
    <property type="nucleotide sequence ID" value="NZ_JAFKCV010000019.1"/>
</dbReference>
<evidence type="ECO:0000256" key="7">
    <source>
        <dbReference type="SAM" id="Phobius"/>
    </source>
</evidence>
<evidence type="ECO:0000256" key="3">
    <source>
        <dbReference type="ARBA" id="ARBA00022475"/>
    </source>
</evidence>
<comment type="similarity">
    <text evidence="2">Belongs to the GSP F family.</text>
</comment>
<feature type="transmembrane region" description="Helical" evidence="7">
    <location>
        <begin position="221"/>
        <end position="243"/>
    </location>
</feature>
<keyword evidence="5 7" id="KW-1133">Transmembrane helix</keyword>
<dbReference type="PANTHER" id="PTHR30012:SF0">
    <property type="entry name" value="TYPE II SECRETION SYSTEM PROTEIN F-RELATED"/>
    <property type="match status" value="1"/>
</dbReference>
<name>A0A939ISU3_9ALTE</name>
<dbReference type="InterPro" id="IPR003004">
    <property type="entry name" value="GspF/PilC"/>
</dbReference>
<feature type="transmembrane region" description="Helical" evidence="7">
    <location>
        <begin position="168"/>
        <end position="191"/>
    </location>
</feature>
<proteinExistence type="inferred from homology"/>
<organism evidence="9 10">
    <name type="scientific">Bowmanella dokdonensis</name>
    <dbReference type="NCBI Taxonomy" id="751969"/>
    <lineage>
        <taxon>Bacteria</taxon>
        <taxon>Pseudomonadati</taxon>
        <taxon>Pseudomonadota</taxon>
        <taxon>Gammaproteobacteria</taxon>
        <taxon>Alteromonadales</taxon>
        <taxon>Alteromonadaceae</taxon>
        <taxon>Bowmanella</taxon>
    </lineage>
</organism>
<evidence type="ECO:0000259" key="8">
    <source>
        <dbReference type="Pfam" id="PF00482"/>
    </source>
</evidence>
<dbReference type="AlphaFoldDB" id="A0A939ISU3"/>
<gene>
    <name evidence="9" type="ORF">J0A66_20050</name>
</gene>
<evidence type="ECO:0000256" key="1">
    <source>
        <dbReference type="ARBA" id="ARBA00004651"/>
    </source>
</evidence>
<evidence type="ECO:0000313" key="9">
    <source>
        <dbReference type="EMBL" id="MBN7827534.1"/>
    </source>
</evidence>
<dbReference type="EMBL" id="JAFKCV010000019">
    <property type="protein sequence ID" value="MBN7827534.1"/>
    <property type="molecule type" value="Genomic_DNA"/>
</dbReference>
<feature type="transmembrane region" description="Helical" evidence="7">
    <location>
        <begin position="374"/>
        <end position="397"/>
    </location>
</feature>
<dbReference type="PRINTS" id="PR00812">
    <property type="entry name" value="BCTERIALGSPF"/>
</dbReference>
<feature type="domain" description="Type II secretion system protein GspF" evidence="8">
    <location>
        <begin position="70"/>
        <end position="192"/>
    </location>
</feature>
<keyword evidence="10" id="KW-1185">Reference proteome</keyword>
<feature type="domain" description="Type II secretion system protein GspF" evidence="8">
    <location>
        <begin position="275"/>
        <end position="392"/>
    </location>
</feature>
<evidence type="ECO:0000256" key="4">
    <source>
        <dbReference type="ARBA" id="ARBA00022692"/>
    </source>
</evidence>
<dbReference type="Pfam" id="PF00482">
    <property type="entry name" value="T2SSF"/>
    <property type="match status" value="2"/>
</dbReference>
<keyword evidence="3" id="KW-1003">Cell membrane</keyword>
<dbReference type="InterPro" id="IPR018076">
    <property type="entry name" value="T2SS_GspF_dom"/>
</dbReference>
<keyword evidence="4 7" id="KW-0812">Transmembrane</keyword>
<comment type="caution">
    <text evidence="9">The sequence shown here is derived from an EMBL/GenBank/DDBJ whole genome shotgun (WGS) entry which is preliminary data.</text>
</comment>
<dbReference type="Gene3D" id="1.20.81.30">
    <property type="entry name" value="Type II secretion system (T2SS), domain F"/>
    <property type="match status" value="2"/>
</dbReference>
<comment type="subcellular location">
    <subcellularLocation>
        <location evidence="1">Cell membrane</location>
        <topology evidence="1">Multi-pass membrane protein</topology>
    </subcellularLocation>
</comment>
<evidence type="ECO:0000313" key="10">
    <source>
        <dbReference type="Proteomes" id="UP000664654"/>
    </source>
</evidence>
<reference evidence="9" key="1">
    <citation type="submission" date="2021-03" db="EMBL/GenBank/DDBJ databases">
        <title>novel species isolated from a fishpond in China.</title>
        <authorList>
            <person name="Lu H."/>
            <person name="Cai Z."/>
        </authorList>
    </citation>
    <scope>NUCLEOTIDE SEQUENCE</scope>
    <source>
        <strain evidence="9">JCM 30855</strain>
    </source>
</reference>
<dbReference type="InterPro" id="IPR042094">
    <property type="entry name" value="T2SS_GspF_sf"/>
</dbReference>
<accession>A0A939ISU3</accession>
<evidence type="ECO:0000256" key="6">
    <source>
        <dbReference type="ARBA" id="ARBA00023136"/>
    </source>
</evidence>
<dbReference type="GO" id="GO:0005886">
    <property type="term" value="C:plasma membrane"/>
    <property type="evidence" value="ECO:0007669"/>
    <property type="project" value="UniProtKB-SubCell"/>
</dbReference>
<protein>
    <submittedName>
        <fullName evidence="9">Type II secretion system F family protein</fullName>
    </submittedName>
</protein>
<dbReference type="PANTHER" id="PTHR30012">
    <property type="entry name" value="GENERAL SECRETION PATHWAY PROTEIN"/>
    <property type="match status" value="1"/>
</dbReference>
<keyword evidence="6 7" id="KW-0472">Membrane</keyword>
<evidence type="ECO:0000256" key="2">
    <source>
        <dbReference type="ARBA" id="ARBA00005745"/>
    </source>
</evidence>
<sequence length="402" mass="44434">MQFYQYRGYDQQGGKRQGQIEAQDLQQAKIKLEKQGILVAQVRPVSEGAGALLGGLMSNKVSLADLELLTSELSILLENGVKIDKGIDIIKRTAMKPALVRLLSEVSGSLKQGSSLGDALAEQRGTFDSLYVNLVRLGEASGNLPRIFRRLSEDLKFRQSLISKVTQAVTYPLVIMLVCIASVFFVFNYIVPKLASLFEGVPDLPWYTSLMLGVGDWLLNYQMFLFLGVVLLLILGLIAWNNLELRQKLLARFFRLPGISRITLLIERIRFNAGLTMMLEAGVSVDHALKLAEGNLSHPDLKTEMSICIKKISRGGKLSESLAETSIYPAFYVALLQVGEETATLPRVFAEITQRSRDSFESFTTRITTLLEPLLILLMGGIVGSVVVVMLLSMVSINDVAF</sequence>